<name>A0ABU6WJI3_9FABA</name>
<feature type="region of interest" description="Disordered" evidence="1">
    <location>
        <begin position="192"/>
        <end position="211"/>
    </location>
</feature>
<keyword evidence="3" id="KW-1185">Reference proteome</keyword>
<organism evidence="2 3">
    <name type="scientific">Stylosanthes scabra</name>
    <dbReference type="NCBI Taxonomy" id="79078"/>
    <lineage>
        <taxon>Eukaryota</taxon>
        <taxon>Viridiplantae</taxon>
        <taxon>Streptophyta</taxon>
        <taxon>Embryophyta</taxon>
        <taxon>Tracheophyta</taxon>
        <taxon>Spermatophyta</taxon>
        <taxon>Magnoliopsida</taxon>
        <taxon>eudicotyledons</taxon>
        <taxon>Gunneridae</taxon>
        <taxon>Pentapetalae</taxon>
        <taxon>rosids</taxon>
        <taxon>fabids</taxon>
        <taxon>Fabales</taxon>
        <taxon>Fabaceae</taxon>
        <taxon>Papilionoideae</taxon>
        <taxon>50 kb inversion clade</taxon>
        <taxon>dalbergioids sensu lato</taxon>
        <taxon>Dalbergieae</taxon>
        <taxon>Pterocarpus clade</taxon>
        <taxon>Stylosanthes</taxon>
    </lineage>
</organism>
<evidence type="ECO:0000313" key="3">
    <source>
        <dbReference type="Proteomes" id="UP001341840"/>
    </source>
</evidence>
<sequence>MVLGEAQQGYGYDDGAWMLNVARTLSRKRVLKEHPCREISAHDDYMETPNYDIEQALGRYAASSGKNVLGVIRDIYWIGQMQVHVWKGSEATHLVQDVRVSPLSLKRATHPCTHGHYSHSLSVLTSLSCLPALSSRTAPLPSTSLLSFSPHRPPSHYFSVLLVLLSLLTQPLHRRSLAVQCHQSCNLASPRRRVARNTPSGSRSLFSVASG</sequence>
<comment type="caution">
    <text evidence="2">The sequence shown here is derived from an EMBL/GenBank/DDBJ whole genome shotgun (WGS) entry which is preliminary data.</text>
</comment>
<evidence type="ECO:0000313" key="2">
    <source>
        <dbReference type="EMBL" id="MED6185977.1"/>
    </source>
</evidence>
<dbReference type="EMBL" id="JASCZI010181820">
    <property type="protein sequence ID" value="MED6185977.1"/>
    <property type="molecule type" value="Genomic_DNA"/>
</dbReference>
<evidence type="ECO:0000256" key="1">
    <source>
        <dbReference type="SAM" id="MobiDB-lite"/>
    </source>
</evidence>
<proteinExistence type="predicted"/>
<gene>
    <name evidence="2" type="ORF">PIB30_062341</name>
</gene>
<feature type="compositionally biased region" description="Polar residues" evidence="1">
    <location>
        <begin position="197"/>
        <end position="211"/>
    </location>
</feature>
<accession>A0ABU6WJI3</accession>
<protein>
    <submittedName>
        <fullName evidence="2">Uncharacterized protein</fullName>
    </submittedName>
</protein>
<dbReference type="Proteomes" id="UP001341840">
    <property type="component" value="Unassembled WGS sequence"/>
</dbReference>
<reference evidence="2 3" key="1">
    <citation type="journal article" date="2023" name="Plants (Basel)">
        <title>Bridging the Gap: Combining Genomics and Transcriptomics Approaches to Understand Stylosanthes scabra, an Orphan Legume from the Brazilian Caatinga.</title>
        <authorList>
            <person name="Ferreira-Neto J.R.C."/>
            <person name="da Silva M.D."/>
            <person name="Binneck E."/>
            <person name="de Melo N.F."/>
            <person name="da Silva R.H."/>
            <person name="de Melo A.L.T.M."/>
            <person name="Pandolfi V."/>
            <person name="Bustamante F.O."/>
            <person name="Brasileiro-Vidal A.C."/>
            <person name="Benko-Iseppon A.M."/>
        </authorList>
    </citation>
    <scope>NUCLEOTIDE SEQUENCE [LARGE SCALE GENOMIC DNA]</scope>
    <source>
        <tissue evidence="2">Leaves</tissue>
    </source>
</reference>